<dbReference type="InterPro" id="IPR049805">
    <property type="entry name" value="Lasso_benenodin"/>
</dbReference>
<name>A0A401J702_SPHXE</name>
<dbReference type="RefSeq" id="WP_120252424.1">
    <property type="nucleotide sequence ID" value="NZ_BBQY01000037.1"/>
</dbReference>
<dbReference type="Pfam" id="PF24178">
    <property type="entry name" value="Subterisin"/>
    <property type="match status" value="1"/>
</dbReference>
<accession>A0A401J702</accession>
<protein>
    <recommendedName>
        <fullName evidence="3">Benenodin family lasso peptide</fullName>
    </recommendedName>
</protein>
<keyword evidence="2" id="KW-1185">Reference proteome</keyword>
<dbReference type="EMBL" id="BBQY01000037">
    <property type="protein sequence ID" value="GBH32393.1"/>
    <property type="molecule type" value="Genomic_DNA"/>
</dbReference>
<comment type="caution">
    <text evidence="1">The sequence shown here is derived from an EMBL/GenBank/DDBJ whole genome shotgun (WGS) entry which is preliminary data.</text>
</comment>
<proteinExistence type="predicted"/>
<evidence type="ECO:0000313" key="1">
    <source>
        <dbReference type="EMBL" id="GBH32393.1"/>
    </source>
</evidence>
<dbReference type="Proteomes" id="UP000290975">
    <property type="component" value="Unassembled WGS sequence"/>
</dbReference>
<sequence length="43" mass="4697">MERDNHLEADLVDLGAVTEQTKGNNGVDIDQAQQRLQSGLSDD</sequence>
<gene>
    <name evidence="1" type="ORF">MBESOW_P3623</name>
</gene>
<evidence type="ECO:0000313" key="2">
    <source>
        <dbReference type="Proteomes" id="UP000290975"/>
    </source>
</evidence>
<dbReference type="NCBIfam" id="NF033522">
    <property type="entry name" value="lasso_benenodin"/>
    <property type="match status" value="1"/>
</dbReference>
<reference evidence="1 2" key="1">
    <citation type="submission" date="2014-12" db="EMBL/GenBank/DDBJ databases">
        <title>Whole genome sequencing of Sphingobium xenophagum OW59.</title>
        <authorList>
            <person name="Ohta Y."/>
            <person name="Nishi S."/>
            <person name="Hatada Y."/>
        </authorList>
    </citation>
    <scope>NUCLEOTIDE SEQUENCE [LARGE SCALE GENOMIC DNA]</scope>
    <source>
        <strain evidence="1 2">OW59</strain>
    </source>
</reference>
<organism evidence="1 2">
    <name type="scientific">Sphingobium xenophagum</name>
    <dbReference type="NCBI Taxonomy" id="121428"/>
    <lineage>
        <taxon>Bacteria</taxon>
        <taxon>Pseudomonadati</taxon>
        <taxon>Pseudomonadota</taxon>
        <taxon>Alphaproteobacteria</taxon>
        <taxon>Sphingomonadales</taxon>
        <taxon>Sphingomonadaceae</taxon>
        <taxon>Sphingobium</taxon>
    </lineage>
</organism>
<dbReference type="AlphaFoldDB" id="A0A401J702"/>
<evidence type="ECO:0008006" key="3">
    <source>
        <dbReference type="Google" id="ProtNLM"/>
    </source>
</evidence>